<comment type="caution">
    <text evidence="5">The sequence shown here is derived from an EMBL/GenBank/DDBJ whole genome shotgun (WGS) entry which is preliminary data.</text>
</comment>
<dbReference type="Pfam" id="PF02626">
    <property type="entry name" value="CT_A_B"/>
    <property type="match status" value="1"/>
</dbReference>
<dbReference type="InterPro" id="IPR052708">
    <property type="entry name" value="PxpC"/>
</dbReference>
<sequence>MGKLIIQSPGLYTTVQDRGRFGHTGMGVPLAGPMDRVSFDLANHLARTQPGSPALEMYNGEIVLQFTATCQVAICGADTKITISGKDYPAQSLLNIKKGDTVKISPFKKGQWLYLAINGKLQSEKVMGSHSFFKGITLKEKFEKKDRIGFRSSKSKISQTYLKLGIPAHLNEKTIEVYSGPDYDRLPETSRKRLIRGGFTVSPTQNRMGIQLEETLSHTLDEILSCPVYPGTVQLTPSGKMIVLMRDAQVTGGYPRILQLSEYAVAVLAQKRPGEKIRFKLVSENKT</sequence>
<name>A0ABV9T0Q5_9BACT</name>
<dbReference type="EMBL" id="JBHSJJ010000004">
    <property type="protein sequence ID" value="MFC4871865.1"/>
    <property type="molecule type" value="Genomic_DNA"/>
</dbReference>
<dbReference type="Gene3D" id="2.40.100.10">
    <property type="entry name" value="Cyclophilin-like"/>
    <property type="match status" value="1"/>
</dbReference>
<keyword evidence="1" id="KW-0547">Nucleotide-binding</keyword>
<dbReference type="RefSeq" id="WP_377063736.1">
    <property type="nucleotide sequence ID" value="NZ_JBHSJJ010000004.1"/>
</dbReference>
<reference evidence="6" key="1">
    <citation type="journal article" date="2019" name="Int. J. Syst. Evol. Microbiol.">
        <title>The Global Catalogue of Microorganisms (GCM) 10K type strain sequencing project: providing services to taxonomists for standard genome sequencing and annotation.</title>
        <authorList>
            <consortium name="The Broad Institute Genomics Platform"/>
            <consortium name="The Broad Institute Genome Sequencing Center for Infectious Disease"/>
            <person name="Wu L."/>
            <person name="Ma J."/>
        </authorList>
    </citation>
    <scope>NUCLEOTIDE SEQUENCE [LARGE SCALE GENOMIC DNA]</scope>
    <source>
        <strain evidence="6">CGMCC 4.7466</strain>
    </source>
</reference>
<protein>
    <submittedName>
        <fullName evidence="5">Biotin-dependent carboxyltransferase family protein</fullName>
    </submittedName>
</protein>
<keyword evidence="3" id="KW-0067">ATP-binding</keyword>
<keyword evidence="6" id="KW-1185">Reference proteome</keyword>
<dbReference type="Proteomes" id="UP001595818">
    <property type="component" value="Unassembled WGS sequence"/>
</dbReference>
<gene>
    <name evidence="5" type="ORF">ACFPFU_09220</name>
</gene>
<dbReference type="InterPro" id="IPR029000">
    <property type="entry name" value="Cyclophilin-like_dom_sf"/>
</dbReference>
<evidence type="ECO:0000313" key="6">
    <source>
        <dbReference type="Proteomes" id="UP001595818"/>
    </source>
</evidence>
<dbReference type="PANTHER" id="PTHR43309">
    <property type="entry name" value="5-OXOPROLINASE SUBUNIT C"/>
    <property type="match status" value="1"/>
</dbReference>
<accession>A0ABV9T0Q5</accession>
<keyword evidence="2" id="KW-0378">Hydrolase</keyword>
<evidence type="ECO:0000256" key="3">
    <source>
        <dbReference type="ARBA" id="ARBA00022840"/>
    </source>
</evidence>
<evidence type="ECO:0000259" key="4">
    <source>
        <dbReference type="SMART" id="SM00797"/>
    </source>
</evidence>
<proteinExistence type="predicted"/>
<organism evidence="5 6">
    <name type="scientific">Negadavirga shengliensis</name>
    <dbReference type="NCBI Taxonomy" id="1389218"/>
    <lineage>
        <taxon>Bacteria</taxon>
        <taxon>Pseudomonadati</taxon>
        <taxon>Bacteroidota</taxon>
        <taxon>Cytophagia</taxon>
        <taxon>Cytophagales</taxon>
        <taxon>Cyclobacteriaceae</taxon>
        <taxon>Negadavirga</taxon>
    </lineage>
</organism>
<evidence type="ECO:0000313" key="5">
    <source>
        <dbReference type="EMBL" id="MFC4871865.1"/>
    </source>
</evidence>
<dbReference type="SMART" id="SM00797">
    <property type="entry name" value="AHS2"/>
    <property type="match status" value="1"/>
</dbReference>
<feature type="domain" description="Carboxyltransferase" evidence="4">
    <location>
        <begin position="25"/>
        <end position="287"/>
    </location>
</feature>
<evidence type="ECO:0000256" key="2">
    <source>
        <dbReference type="ARBA" id="ARBA00022801"/>
    </source>
</evidence>
<dbReference type="PANTHER" id="PTHR43309:SF5">
    <property type="entry name" value="5-OXOPROLINASE SUBUNIT C"/>
    <property type="match status" value="1"/>
</dbReference>
<dbReference type="InterPro" id="IPR003778">
    <property type="entry name" value="CT_A_B"/>
</dbReference>
<evidence type="ECO:0000256" key="1">
    <source>
        <dbReference type="ARBA" id="ARBA00022741"/>
    </source>
</evidence>